<dbReference type="AlphaFoldDB" id="A0AAV9ZKU9"/>
<accession>A0AAV9ZKU9</accession>
<keyword evidence="1" id="KW-0812">Transmembrane</keyword>
<evidence type="ECO:0000313" key="2">
    <source>
        <dbReference type="EMBL" id="KAK6984860.1"/>
    </source>
</evidence>
<reference evidence="2 3" key="1">
    <citation type="journal article" date="2024" name="J Genomics">
        <title>Draft genome sequencing and assembly of Favolaschia claudopus CIRM-BRFM 2984 isolated from oak limbs.</title>
        <authorList>
            <person name="Navarro D."/>
            <person name="Drula E."/>
            <person name="Chaduli D."/>
            <person name="Cazenave R."/>
            <person name="Ahrendt S."/>
            <person name="Wang J."/>
            <person name="Lipzen A."/>
            <person name="Daum C."/>
            <person name="Barry K."/>
            <person name="Grigoriev I.V."/>
            <person name="Favel A."/>
            <person name="Rosso M.N."/>
            <person name="Martin F."/>
        </authorList>
    </citation>
    <scope>NUCLEOTIDE SEQUENCE [LARGE SCALE GENOMIC DNA]</scope>
    <source>
        <strain evidence="2 3">CIRM-BRFM 2984</strain>
    </source>
</reference>
<dbReference type="EMBL" id="JAWWNJ010000134">
    <property type="protein sequence ID" value="KAK6984860.1"/>
    <property type="molecule type" value="Genomic_DNA"/>
</dbReference>
<evidence type="ECO:0000256" key="1">
    <source>
        <dbReference type="SAM" id="Phobius"/>
    </source>
</evidence>
<protein>
    <submittedName>
        <fullName evidence="2">Uncharacterized protein</fullName>
    </submittedName>
</protein>
<evidence type="ECO:0000313" key="3">
    <source>
        <dbReference type="Proteomes" id="UP001362999"/>
    </source>
</evidence>
<organism evidence="2 3">
    <name type="scientific">Favolaschia claudopus</name>
    <dbReference type="NCBI Taxonomy" id="2862362"/>
    <lineage>
        <taxon>Eukaryota</taxon>
        <taxon>Fungi</taxon>
        <taxon>Dikarya</taxon>
        <taxon>Basidiomycota</taxon>
        <taxon>Agaricomycotina</taxon>
        <taxon>Agaricomycetes</taxon>
        <taxon>Agaricomycetidae</taxon>
        <taxon>Agaricales</taxon>
        <taxon>Marasmiineae</taxon>
        <taxon>Mycenaceae</taxon>
        <taxon>Favolaschia</taxon>
    </lineage>
</organism>
<proteinExistence type="predicted"/>
<feature type="transmembrane region" description="Helical" evidence="1">
    <location>
        <begin position="32"/>
        <end position="54"/>
    </location>
</feature>
<keyword evidence="1" id="KW-1133">Transmembrane helix</keyword>
<comment type="caution">
    <text evidence="2">The sequence shown here is derived from an EMBL/GenBank/DDBJ whole genome shotgun (WGS) entry which is preliminary data.</text>
</comment>
<keyword evidence="1" id="KW-0472">Membrane</keyword>
<keyword evidence="3" id="KW-1185">Reference proteome</keyword>
<name>A0AAV9ZKU9_9AGAR</name>
<sequence>MASSLFHACTSFRLGYSPLPQQPYPGRWTTPLIILFFAFLTSGLVCINIPLSAYEFIQELTYRPNDTIPALPMSNWLPSFLQIPKVSFTPQVLAVGSTIALNGSMFRFKILDAVDNSNKNEPVSTFAYSNNPFSEACDVISAAVLCHTPQTTFTCSLDMNTADSDPPILSSNPAEDMLAGMTSDFESALFDWIMVFDQPWNAEPEFNTEFWFACTVVANSTCHTSSVSGCPDNQPVRINQAPLNGACSADLSQPGSKNVWPEGTFSFTDSPEPYVPTYDNDSANALFPRYNNDTQLQLTMSMIVQNVYQTLFHTLRLELGVIPTFAPL</sequence>
<gene>
    <name evidence="2" type="ORF">R3P38DRAFT_3231241</name>
</gene>
<dbReference type="Proteomes" id="UP001362999">
    <property type="component" value="Unassembled WGS sequence"/>
</dbReference>